<dbReference type="AlphaFoldDB" id="A0AAN8RA86"/>
<feature type="compositionally biased region" description="Polar residues" evidence="1">
    <location>
        <begin position="22"/>
        <end position="33"/>
    </location>
</feature>
<feature type="region of interest" description="Disordered" evidence="1">
    <location>
        <begin position="1"/>
        <end position="42"/>
    </location>
</feature>
<dbReference type="PANTHER" id="PTHR18934:SF145">
    <property type="entry name" value="ATP-DEPENDENT RNA HELICASE DHX57-RELATED"/>
    <property type="match status" value="1"/>
</dbReference>
<dbReference type="PANTHER" id="PTHR18934">
    <property type="entry name" value="ATP-DEPENDENT RNA HELICASE"/>
    <property type="match status" value="1"/>
</dbReference>
<sequence>MSTGGKRWGRSMKRGQRAVSRRTPNCVESSGENSHPGASPPCCIRDRSCLPGLRRRTSWTCWCGKTTQIPQFILDASLIGPADQVANIICTQPRRIFAISMAERVAQERYRTPL</sequence>
<dbReference type="EMBL" id="JAGTTL010000001">
    <property type="protein sequence ID" value="KAK6328594.1"/>
    <property type="molecule type" value="Genomic_DNA"/>
</dbReference>
<keyword evidence="3" id="KW-1185">Reference proteome</keyword>
<dbReference type="Proteomes" id="UP001356427">
    <property type="component" value="Unassembled WGS sequence"/>
</dbReference>
<proteinExistence type="predicted"/>
<dbReference type="GO" id="GO:0004386">
    <property type="term" value="F:helicase activity"/>
    <property type="evidence" value="ECO:0007669"/>
    <property type="project" value="TreeGrafter"/>
</dbReference>
<evidence type="ECO:0000313" key="2">
    <source>
        <dbReference type="EMBL" id="KAK6328594.1"/>
    </source>
</evidence>
<evidence type="ECO:0000256" key="1">
    <source>
        <dbReference type="SAM" id="MobiDB-lite"/>
    </source>
</evidence>
<name>A0AAN8RA86_9TELE</name>
<organism evidence="2 3">
    <name type="scientific">Coregonus suidteri</name>
    <dbReference type="NCBI Taxonomy" id="861788"/>
    <lineage>
        <taxon>Eukaryota</taxon>
        <taxon>Metazoa</taxon>
        <taxon>Chordata</taxon>
        <taxon>Craniata</taxon>
        <taxon>Vertebrata</taxon>
        <taxon>Euteleostomi</taxon>
        <taxon>Actinopterygii</taxon>
        <taxon>Neopterygii</taxon>
        <taxon>Teleostei</taxon>
        <taxon>Protacanthopterygii</taxon>
        <taxon>Salmoniformes</taxon>
        <taxon>Salmonidae</taxon>
        <taxon>Coregoninae</taxon>
        <taxon>Coregonus</taxon>
    </lineage>
</organism>
<dbReference type="InterPro" id="IPR027417">
    <property type="entry name" value="P-loop_NTPase"/>
</dbReference>
<gene>
    <name evidence="2" type="ORF">J4Q44_G00005720</name>
</gene>
<dbReference type="Gene3D" id="3.40.50.300">
    <property type="entry name" value="P-loop containing nucleotide triphosphate hydrolases"/>
    <property type="match status" value="1"/>
</dbReference>
<comment type="caution">
    <text evidence="2">The sequence shown here is derived from an EMBL/GenBank/DDBJ whole genome shotgun (WGS) entry which is preliminary data.</text>
</comment>
<protein>
    <submittedName>
        <fullName evidence="2">Uncharacterized protein</fullName>
    </submittedName>
</protein>
<dbReference type="GO" id="GO:0003723">
    <property type="term" value="F:RNA binding"/>
    <property type="evidence" value="ECO:0007669"/>
    <property type="project" value="TreeGrafter"/>
</dbReference>
<accession>A0AAN8RA86</accession>
<feature type="compositionally biased region" description="Basic residues" evidence="1">
    <location>
        <begin position="7"/>
        <end position="20"/>
    </location>
</feature>
<evidence type="ECO:0000313" key="3">
    <source>
        <dbReference type="Proteomes" id="UP001356427"/>
    </source>
</evidence>
<reference evidence="2 3" key="1">
    <citation type="submission" date="2021-04" db="EMBL/GenBank/DDBJ databases">
        <authorList>
            <person name="De Guttry C."/>
            <person name="Zahm M."/>
            <person name="Klopp C."/>
            <person name="Cabau C."/>
            <person name="Louis A."/>
            <person name="Berthelot C."/>
            <person name="Parey E."/>
            <person name="Roest Crollius H."/>
            <person name="Montfort J."/>
            <person name="Robinson-Rechavi M."/>
            <person name="Bucao C."/>
            <person name="Bouchez O."/>
            <person name="Gislard M."/>
            <person name="Lluch J."/>
            <person name="Milhes M."/>
            <person name="Lampietro C."/>
            <person name="Lopez Roques C."/>
            <person name="Donnadieu C."/>
            <person name="Braasch I."/>
            <person name="Desvignes T."/>
            <person name="Postlethwait J."/>
            <person name="Bobe J."/>
            <person name="Wedekind C."/>
            <person name="Guiguen Y."/>
        </authorList>
    </citation>
    <scope>NUCLEOTIDE SEQUENCE [LARGE SCALE GENOMIC DNA]</scope>
    <source>
        <strain evidence="2">Cs_M1</strain>
        <tissue evidence="2">Blood</tissue>
    </source>
</reference>